<name>X0SIC1_9ZZZZ</name>
<reference evidence="1" key="1">
    <citation type="journal article" date="2014" name="Front. Microbiol.">
        <title>High frequency of phylogenetically diverse reductive dehalogenase-homologous genes in deep subseafloor sedimentary metagenomes.</title>
        <authorList>
            <person name="Kawai M."/>
            <person name="Futagami T."/>
            <person name="Toyoda A."/>
            <person name="Takaki Y."/>
            <person name="Nishi S."/>
            <person name="Hori S."/>
            <person name="Arai W."/>
            <person name="Tsubouchi T."/>
            <person name="Morono Y."/>
            <person name="Uchiyama I."/>
            <person name="Ito T."/>
            <person name="Fujiyama A."/>
            <person name="Inagaki F."/>
            <person name="Takami H."/>
        </authorList>
    </citation>
    <scope>NUCLEOTIDE SEQUENCE</scope>
    <source>
        <strain evidence="1">Expedition CK06-06</strain>
    </source>
</reference>
<feature type="non-terminal residue" evidence="1">
    <location>
        <position position="117"/>
    </location>
</feature>
<gene>
    <name evidence="1" type="ORF">S01H1_06390</name>
</gene>
<accession>X0SIC1</accession>
<comment type="caution">
    <text evidence="1">The sequence shown here is derived from an EMBL/GenBank/DDBJ whole genome shotgun (WGS) entry which is preliminary data.</text>
</comment>
<dbReference type="AlphaFoldDB" id="X0SIC1"/>
<dbReference type="EMBL" id="BARS01003303">
    <property type="protein sequence ID" value="GAF80764.1"/>
    <property type="molecule type" value="Genomic_DNA"/>
</dbReference>
<organism evidence="1">
    <name type="scientific">marine sediment metagenome</name>
    <dbReference type="NCBI Taxonomy" id="412755"/>
    <lineage>
        <taxon>unclassified sequences</taxon>
        <taxon>metagenomes</taxon>
        <taxon>ecological metagenomes</taxon>
    </lineage>
</organism>
<evidence type="ECO:0000313" key="1">
    <source>
        <dbReference type="EMBL" id="GAF80764.1"/>
    </source>
</evidence>
<protein>
    <submittedName>
        <fullName evidence="1">Uncharacterized protein</fullName>
    </submittedName>
</protein>
<proteinExistence type="predicted"/>
<sequence length="117" mass="12863">MTDKSMISPDVSGDIERKQIDLELTLKILNNFNAGKYDHIETVSVTGLPQVDGRSIVSLDEKVALTLPYGLCVNRLIDSGWKGNLERFGQKEGDSITFSRSDLYTLGISLLPVVAYG</sequence>